<evidence type="ECO:0000256" key="11">
    <source>
        <dbReference type="ARBA" id="ARBA00049399"/>
    </source>
</evidence>
<evidence type="ECO:0000256" key="7">
    <source>
        <dbReference type="ARBA" id="ARBA00022842"/>
    </source>
</evidence>
<dbReference type="Gene3D" id="1.10.600.10">
    <property type="entry name" value="Farnesyl Diphosphate Synthase"/>
    <property type="match status" value="1"/>
</dbReference>
<dbReference type="CDD" id="cd00685">
    <property type="entry name" value="Trans_IPPS_HT"/>
    <property type="match status" value="1"/>
</dbReference>
<name>F2JMF3_CELLD</name>
<dbReference type="HOGENOM" id="CLU_014015_0_1_9"/>
<dbReference type="InterPro" id="IPR033749">
    <property type="entry name" value="Polyprenyl_synt_CS"/>
</dbReference>
<dbReference type="RefSeq" id="WP_013656768.1">
    <property type="nucleotide sequence ID" value="NC_015275.1"/>
</dbReference>
<evidence type="ECO:0000313" key="14">
    <source>
        <dbReference type="Proteomes" id="UP000008467"/>
    </source>
</evidence>
<evidence type="ECO:0000256" key="4">
    <source>
        <dbReference type="ARBA" id="ARBA00015100"/>
    </source>
</evidence>
<keyword evidence="7" id="KW-0460">Magnesium</keyword>
<sequence>MAKTFSDYAKQVSEKLEHVFPTIAGPFENLYKAMNYSLLAGGKRIRPVLMQLAYEAVGGKAEIDAYLCGIEMIHTYSLIHDDLPAMDDDDYRRGKLTNHKVFGEATAILAGDALLNDAFCLMLEDALKSDSMEKVRAIHVLSMASGSAGMIGGQILDMESENKAIDQDTLDLIHLNKTGALISAATKMGAILGGGSPREVSLLEAYGKYIGKVFQIVDDILDQTSTIEELGKPINSDEKNHKNTYLNFYTIEKCYEIAEELTTKAIGLLDQIDGDTQLLKDLAQQLIMRRN</sequence>
<dbReference type="InterPro" id="IPR008949">
    <property type="entry name" value="Isoprenoid_synthase_dom_sf"/>
</dbReference>
<dbReference type="PROSITE" id="PS00723">
    <property type="entry name" value="POLYPRENYL_SYNTHASE_1"/>
    <property type="match status" value="1"/>
</dbReference>
<dbReference type="eggNOG" id="COG0142">
    <property type="taxonomic scope" value="Bacteria"/>
</dbReference>
<dbReference type="GO" id="GO:0004337">
    <property type="term" value="F:(2E,6E)-farnesyl diphosphate synthase activity"/>
    <property type="evidence" value="ECO:0007669"/>
    <property type="project" value="UniProtKB-EC"/>
</dbReference>
<evidence type="ECO:0000256" key="1">
    <source>
        <dbReference type="ARBA" id="ARBA00001946"/>
    </source>
</evidence>
<evidence type="ECO:0000256" key="9">
    <source>
        <dbReference type="ARBA" id="ARBA00032380"/>
    </source>
</evidence>
<dbReference type="Proteomes" id="UP000008467">
    <property type="component" value="Chromosome"/>
</dbReference>
<dbReference type="FunFam" id="1.10.600.10:FF:000001">
    <property type="entry name" value="Geranylgeranyl diphosphate synthase"/>
    <property type="match status" value="1"/>
</dbReference>
<dbReference type="GO" id="GO:0046872">
    <property type="term" value="F:metal ion binding"/>
    <property type="evidence" value="ECO:0007669"/>
    <property type="project" value="UniProtKB-KW"/>
</dbReference>
<dbReference type="NCBIfam" id="NF045485">
    <property type="entry name" value="FPPsyn"/>
    <property type="match status" value="1"/>
</dbReference>
<organism evidence="13 14">
    <name type="scientific">Cellulosilyticum lentocellum (strain ATCC 49066 / DSM 5427 / NCIMB 11756 / RHM5)</name>
    <name type="common">Clostridium lentocellum</name>
    <dbReference type="NCBI Taxonomy" id="642492"/>
    <lineage>
        <taxon>Bacteria</taxon>
        <taxon>Bacillati</taxon>
        <taxon>Bacillota</taxon>
        <taxon>Clostridia</taxon>
        <taxon>Lachnospirales</taxon>
        <taxon>Cellulosilyticaceae</taxon>
        <taxon>Cellulosilyticum</taxon>
    </lineage>
</organism>
<dbReference type="SFLD" id="SFLDG01017">
    <property type="entry name" value="Polyprenyl_Transferase_Like"/>
    <property type="match status" value="1"/>
</dbReference>
<dbReference type="EC" id="2.5.1.10" evidence="3"/>
<evidence type="ECO:0000256" key="10">
    <source>
        <dbReference type="ARBA" id="ARBA00032873"/>
    </source>
</evidence>
<dbReference type="Pfam" id="PF00348">
    <property type="entry name" value="polyprenyl_synt"/>
    <property type="match status" value="1"/>
</dbReference>
<evidence type="ECO:0000256" key="5">
    <source>
        <dbReference type="ARBA" id="ARBA00022679"/>
    </source>
</evidence>
<dbReference type="InterPro" id="IPR053378">
    <property type="entry name" value="Prenyl_diphosphate_synthase"/>
</dbReference>
<keyword evidence="14" id="KW-1185">Reference proteome</keyword>
<evidence type="ECO:0000256" key="8">
    <source>
        <dbReference type="ARBA" id="ARBA00023229"/>
    </source>
</evidence>
<gene>
    <name evidence="13" type="ordered locus">Clole_1747</name>
</gene>
<comment type="similarity">
    <text evidence="2 12">Belongs to the FPP/GGPP synthase family.</text>
</comment>
<dbReference type="AlphaFoldDB" id="F2JMF3"/>
<dbReference type="EMBL" id="CP002582">
    <property type="protein sequence ID" value="ADZ83471.1"/>
    <property type="molecule type" value="Genomic_DNA"/>
</dbReference>
<evidence type="ECO:0000256" key="3">
    <source>
        <dbReference type="ARBA" id="ARBA00012439"/>
    </source>
</evidence>
<keyword evidence="5 12" id="KW-0808">Transferase</keyword>
<keyword evidence="8" id="KW-0414">Isoprene biosynthesis</keyword>
<evidence type="ECO:0000256" key="12">
    <source>
        <dbReference type="RuleBase" id="RU004466"/>
    </source>
</evidence>
<dbReference type="SUPFAM" id="SSF48576">
    <property type="entry name" value="Terpenoid synthases"/>
    <property type="match status" value="1"/>
</dbReference>
<dbReference type="InterPro" id="IPR000092">
    <property type="entry name" value="Polyprenyl_synt"/>
</dbReference>
<reference evidence="13 14" key="1">
    <citation type="journal article" date="2011" name="J. Bacteriol.">
        <title>Complete genome sequence of the cellulose-degrading bacterium Cellulosilyticum lentocellum.</title>
        <authorList>
            <consortium name="US DOE Joint Genome Institute"/>
            <person name="Miller D.A."/>
            <person name="Suen G."/>
            <person name="Bruce D."/>
            <person name="Copeland A."/>
            <person name="Cheng J.F."/>
            <person name="Detter C."/>
            <person name="Goodwin L.A."/>
            <person name="Han C.S."/>
            <person name="Hauser L.J."/>
            <person name="Land M.L."/>
            <person name="Lapidus A."/>
            <person name="Lucas S."/>
            <person name="Meincke L."/>
            <person name="Pitluck S."/>
            <person name="Tapia R."/>
            <person name="Teshima H."/>
            <person name="Woyke T."/>
            <person name="Fox B.G."/>
            <person name="Angert E.R."/>
            <person name="Currie C.R."/>
        </authorList>
    </citation>
    <scope>NUCLEOTIDE SEQUENCE [LARGE SCALE GENOMIC DNA]</scope>
    <source>
        <strain evidence="14">ATCC 49066 / DSM 5427 / NCIMB 11756 / RHM5</strain>
    </source>
</reference>
<evidence type="ECO:0000256" key="2">
    <source>
        <dbReference type="ARBA" id="ARBA00006706"/>
    </source>
</evidence>
<keyword evidence="6" id="KW-0479">Metal-binding</keyword>
<evidence type="ECO:0000256" key="6">
    <source>
        <dbReference type="ARBA" id="ARBA00022723"/>
    </source>
</evidence>
<dbReference type="PROSITE" id="PS00444">
    <property type="entry name" value="POLYPRENYL_SYNTHASE_2"/>
    <property type="match status" value="1"/>
</dbReference>
<proteinExistence type="inferred from homology"/>
<dbReference type="GO" id="GO:0005737">
    <property type="term" value="C:cytoplasm"/>
    <property type="evidence" value="ECO:0007669"/>
    <property type="project" value="UniProtKB-ARBA"/>
</dbReference>
<evidence type="ECO:0000313" key="13">
    <source>
        <dbReference type="EMBL" id="ADZ83471.1"/>
    </source>
</evidence>
<dbReference type="GO" id="GO:0016114">
    <property type="term" value="P:terpenoid biosynthetic process"/>
    <property type="evidence" value="ECO:0007669"/>
    <property type="project" value="UniProtKB-ARBA"/>
</dbReference>
<dbReference type="PANTHER" id="PTHR43281">
    <property type="entry name" value="FARNESYL DIPHOSPHATE SYNTHASE"/>
    <property type="match status" value="1"/>
</dbReference>
<accession>F2JMF3</accession>
<comment type="catalytic activity">
    <reaction evidence="11">
        <text>isopentenyl diphosphate + (2E)-geranyl diphosphate = (2E,6E)-farnesyl diphosphate + diphosphate</text>
        <dbReference type="Rhea" id="RHEA:19361"/>
        <dbReference type="ChEBI" id="CHEBI:33019"/>
        <dbReference type="ChEBI" id="CHEBI:58057"/>
        <dbReference type="ChEBI" id="CHEBI:128769"/>
        <dbReference type="ChEBI" id="CHEBI:175763"/>
        <dbReference type="EC" id="2.5.1.10"/>
    </reaction>
</comment>
<dbReference type="STRING" id="642492.Clole_1747"/>
<dbReference type="SFLD" id="SFLDS00005">
    <property type="entry name" value="Isoprenoid_Synthase_Type_I"/>
    <property type="match status" value="1"/>
</dbReference>
<dbReference type="KEGG" id="cle:Clole_1747"/>
<protein>
    <recommendedName>
        <fullName evidence="4">Farnesyl diphosphate synthase</fullName>
        <ecNumber evidence="3">2.5.1.10</ecNumber>
    </recommendedName>
    <alternativeName>
        <fullName evidence="10">(2E,6E)-farnesyl diphosphate synthase</fullName>
    </alternativeName>
    <alternativeName>
        <fullName evidence="9">Geranyltranstransferase</fullName>
    </alternativeName>
</protein>
<dbReference type="PANTHER" id="PTHR43281:SF1">
    <property type="entry name" value="FARNESYL DIPHOSPHATE SYNTHASE"/>
    <property type="match status" value="1"/>
</dbReference>
<comment type="cofactor">
    <cofactor evidence="1">
        <name>Mg(2+)</name>
        <dbReference type="ChEBI" id="CHEBI:18420"/>
    </cofactor>
</comment>